<keyword evidence="3" id="KW-1185">Reference proteome</keyword>
<feature type="domain" description="Putative zinc-finger" evidence="1">
    <location>
        <begin position="19"/>
        <end position="39"/>
    </location>
</feature>
<evidence type="ECO:0000313" key="3">
    <source>
        <dbReference type="Proteomes" id="UP000613011"/>
    </source>
</evidence>
<dbReference type="Pfam" id="PF13490">
    <property type="entry name" value="zf-HC2"/>
    <property type="match status" value="1"/>
</dbReference>
<proteinExistence type="predicted"/>
<dbReference type="Proteomes" id="UP000613011">
    <property type="component" value="Unassembled WGS sequence"/>
</dbReference>
<evidence type="ECO:0000313" key="2">
    <source>
        <dbReference type="EMBL" id="MBL0423337.1"/>
    </source>
</evidence>
<name>A0A937D7H9_9BURK</name>
<reference evidence="2" key="1">
    <citation type="submission" date="2021-01" db="EMBL/GenBank/DDBJ databases">
        <title>Ramlibacter sp. strain AW1 16S ribosomal RNA gene Genome sequencing and assembly.</title>
        <authorList>
            <person name="Kang M."/>
        </authorList>
    </citation>
    <scope>NUCLEOTIDE SEQUENCE</scope>
    <source>
        <strain evidence="2">AW1</strain>
    </source>
</reference>
<evidence type="ECO:0000259" key="1">
    <source>
        <dbReference type="Pfam" id="PF13490"/>
    </source>
</evidence>
<gene>
    <name evidence="2" type="ORF">JI739_23575</name>
</gene>
<organism evidence="2 3">
    <name type="scientific">Ramlibacter aurantiacus</name>
    <dbReference type="NCBI Taxonomy" id="2801330"/>
    <lineage>
        <taxon>Bacteria</taxon>
        <taxon>Pseudomonadati</taxon>
        <taxon>Pseudomonadota</taxon>
        <taxon>Betaproteobacteria</taxon>
        <taxon>Burkholderiales</taxon>
        <taxon>Comamonadaceae</taxon>
        <taxon>Ramlibacter</taxon>
    </lineage>
</organism>
<dbReference type="AlphaFoldDB" id="A0A937D7H9"/>
<sequence length="190" mass="20697">MIEAGEHLPLDVLLQDWLGETDPDTRAAVDAHLMACDACGNLFDDMLALGRGVRTALLAGQVFTVASADLLDRLTQQGVRVREYRVPHNGSVHCTVAPEDQVLASRLEAPLDGVQRLALVERSSLAPDRAARADDIPFDPPSGEVLYLPSIARVRTLAAQTLQVALLATDETGTEREIGRYQFHHRPWAG</sequence>
<accession>A0A937D7H9</accession>
<dbReference type="EMBL" id="JAEQNA010000014">
    <property type="protein sequence ID" value="MBL0423337.1"/>
    <property type="molecule type" value="Genomic_DNA"/>
</dbReference>
<comment type="caution">
    <text evidence="2">The sequence shown here is derived from an EMBL/GenBank/DDBJ whole genome shotgun (WGS) entry which is preliminary data.</text>
</comment>
<dbReference type="RefSeq" id="WP_201686476.1">
    <property type="nucleotide sequence ID" value="NZ_JAEQNA010000014.1"/>
</dbReference>
<protein>
    <submittedName>
        <fullName evidence="2">Zf-HC2 domain-containing protein</fullName>
    </submittedName>
</protein>
<dbReference type="InterPro" id="IPR027383">
    <property type="entry name" value="Znf_put"/>
</dbReference>